<dbReference type="Gene3D" id="3.30.1380.10">
    <property type="match status" value="1"/>
</dbReference>
<dbReference type="PANTHER" id="PTHR37425:SF1">
    <property type="entry name" value="OUTER MEMBRANE PROTEIN"/>
    <property type="match status" value="1"/>
</dbReference>
<comment type="cofactor">
    <cofactor evidence="1">
        <name>Zn(2+)</name>
        <dbReference type="ChEBI" id="CHEBI:29105"/>
    </cofactor>
</comment>
<gene>
    <name evidence="13" type="ORF">OF850_18555</name>
</gene>
<evidence type="ECO:0000256" key="7">
    <source>
        <dbReference type="ARBA" id="ARBA00022833"/>
    </source>
</evidence>
<evidence type="ECO:0000256" key="2">
    <source>
        <dbReference type="ARBA" id="ARBA00004776"/>
    </source>
</evidence>
<dbReference type="Pfam" id="PF05951">
    <property type="entry name" value="Peptidase_M15_2"/>
    <property type="match status" value="1"/>
</dbReference>
<dbReference type="PANTHER" id="PTHR37425">
    <property type="match status" value="1"/>
</dbReference>
<evidence type="ECO:0000256" key="4">
    <source>
        <dbReference type="ARBA" id="ARBA00022723"/>
    </source>
</evidence>
<organism evidence="13 14">
    <name type="scientific">Sabulicella glaciei</name>
    <dbReference type="NCBI Taxonomy" id="2984948"/>
    <lineage>
        <taxon>Bacteria</taxon>
        <taxon>Pseudomonadati</taxon>
        <taxon>Pseudomonadota</taxon>
        <taxon>Alphaproteobacteria</taxon>
        <taxon>Acetobacterales</taxon>
        <taxon>Acetobacteraceae</taxon>
        <taxon>Sabulicella</taxon>
    </lineage>
</organism>
<dbReference type="Proteomes" id="UP001526430">
    <property type="component" value="Unassembled WGS sequence"/>
</dbReference>
<proteinExistence type="inferred from homology"/>
<comment type="caution">
    <text evidence="13">The sequence shown here is derived from an EMBL/GenBank/DDBJ whole genome shotgun (WGS) entry which is preliminary data.</text>
</comment>
<dbReference type="InterPro" id="IPR010275">
    <property type="entry name" value="MepK"/>
</dbReference>
<keyword evidence="7" id="KW-0862">Zinc</keyword>
<evidence type="ECO:0000256" key="9">
    <source>
        <dbReference type="ARBA" id="ARBA00023316"/>
    </source>
</evidence>
<keyword evidence="5" id="KW-0732">Signal</keyword>
<feature type="compositionally biased region" description="Polar residues" evidence="12">
    <location>
        <begin position="9"/>
        <end position="20"/>
    </location>
</feature>
<comment type="pathway">
    <text evidence="2">Cell wall biogenesis; cell wall polysaccharide biosynthesis.</text>
</comment>
<evidence type="ECO:0000256" key="3">
    <source>
        <dbReference type="ARBA" id="ARBA00022670"/>
    </source>
</evidence>
<evidence type="ECO:0000256" key="5">
    <source>
        <dbReference type="ARBA" id="ARBA00022729"/>
    </source>
</evidence>
<comment type="similarity">
    <text evidence="10">Belongs to the peptidase M15 family.</text>
</comment>
<evidence type="ECO:0000256" key="10">
    <source>
        <dbReference type="ARBA" id="ARBA00093448"/>
    </source>
</evidence>
<evidence type="ECO:0000313" key="13">
    <source>
        <dbReference type="EMBL" id="MCW8087631.1"/>
    </source>
</evidence>
<dbReference type="SUPFAM" id="SSF55166">
    <property type="entry name" value="Hedgehog/DD-peptidase"/>
    <property type="match status" value="1"/>
</dbReference>
<evidence type="ECO:0000256" key="12">
    <source>
        <dbReference type="SAM" id="MobiDB-lite"/>
    </source>
</evidence>
<sequence>MTGAAPLLLSNQAAAQSRRPTASREVRRLAVQFTHTGAWFRGPYRNESGHDQKAIEEFSEVMRDWRTGEVKQFDPAVLDLLWRLGREARVNQFSVLSGYRSPRTNAAVGGVPGSQHLSARALDLWLPANRLGTAIEKAVAMRGGGVGAYGGWMHLDTGAVRFWDHRQGGSGGPEPEAILAVRAPAGRETVRNGTTPLARGRQWMVIEPLERQAQGGPIFRAPRILNLR</sequence>
<evidence type="ECO:0000256" key="6">
    <source>
        <dbReference type="ARBA" id="ARBA00022801"/>
    </source>
</evidence>
<keyword evidence="14" id="KW-1185">Reference proteome</keyword>
<name>A0ABT3NZS5_9PROT</name>
<evidence type="ECO:0000256" key="8">
    <source>
        <dbReference type="ARBA" id="ARBA00023049"/>
    </source>
</evidence>
<keyword evidence="8" id="KW-0482">Metalloprotease</keyword>
<dbReference type="EMBL" id="JAPFQI010000019">
    <property type="protein sequence ID" value="MCW8087631.1"/>
    <property type="molecule type" value="Genomic_DNA"/>
</dbReference>
<keyword evidence="6" id="KW-0378">Hydrolase</keyword>
<accession>A0ABT3NZS5</accession>
<evidence type="ECO:0000256" key="1">
    <source>
        <dbReference type="ARBA" id="ARBA00001947"/>
    </source>
</evidence>
<reference evidence="13 14" key="1">
    <citation type="submission" date="2022-10" db="EMBL/GenBank/DDBJ databases">
        <title>Roseococcus glaciei nov., sp. nov., isolated from glacier.</title>
        <authorList>
            <person name="Liu Q."/>
            <person name="Xin Y.-H."/>
        </authorList>
    </citation>
    <scope>NUCLEOTIDE SEQUENCE [LARGE SCALE GENOMIC DNA]</scope>
    <source>
        <strain evidence="13 14">MDT2-1-1</strain>
    </source>
</reference>
<protein>
    <recommendedName>
        <fullName evidence="11">Murein endopeptidase K</fullName>
    </recommendedName>
</protein>
<evidence type="ECO:0000313" key="14">
    <source>
        <dbReference type="Proteomes" id="UP001526430"/>
    </source>
</evidence>
<feature type="region of interest" description="Disordered" evidence="12">
    <location>
        <begin position="1"/>
        <end position="21"/>
    </location>
</feature>
<keyword evidence="4" id="KW-0479">Metal-binding</keyword>
<keyword evidence="3" id="KW-0645">Protease</keyword>
<dbReference type="InterPro" id="IPR009045">
    <property type="entry name" value="Zn_M74/Hedgehog-like"/>
</dbReference>
<evidence type="ECO:0000256" key="11">
    <source>
        <dbReference type="ARBA" id="ARBA00093666"/>
    </source>
</evidence>
<keyword evidence="9" id="KW-0961">Cell wall biogenesis/degradation</keyword>